<dbReference type="Proteomes" id="UP001470230">
    <property type="component" value="Unassembled WGS sequence"/>
</dbReference>
<comment type="caution">
    <text evidence="1">The sequence shown here is derived from an EMBL/GenBank/DDBJ whole genome shotgun (WGS) entry which is preliminary data.</text>
</comment>
<reference evidence="1 2" key="1">
    <citation type="submission" date="2024-04" db="EMBL/GenBank/DDBJ databases">
        <title>Tritrichomonas musculus Genome.</title>
        <authorList>
            <person name="Alves-Ferreira E."/>
            <person name="Grigg M."/>
            <person name="Lorenzi H."/>
            <person name="Galac M."/>
        </authorList>
    </citation>
    <scope>NUCLEOTIDE SEQUENCE [LARGE SCALE GENOMIC DNA]</scope>
    <source>
        <strain evidence="1 2">EAF2021</strain>
    </source>
</reference>
<keyword evidence="2" id="KW-1185">Reference proteome</keyword>
<evidence type="ECO:0000313" key="2">
    <source>
        <dbReference type="Proteomes" id="UP001470230"/>
    </source>
</evidence>
<evidence type="ECO:0000313" key="1">
    <source>
        <dbReference type="EMBL" id="KAK8846949.1"/>
    </source>
</evidence>
<protein>
    <recommendedName>
        <fullName evidence="3">Ubiquitin-like domain-containing protein</fullName>
    </recommendedName>
</protein>
<evidence type="ECO:0008006" key="3">
    <source>
        <dbReference type="Google" id="ProtNLM"/>
    </source>
</evidence>
<gene>
    <name evidence="1" type="ORF">M9Y10_019521</name>
</gene>
<organism evidence="1 2">
    <name type="scientific">Tritrichomonas musculus</name>
    <dbReference type="NCBI Taxonomy" id="1915356"/>
    <lineage>
        <taxon>Eukaryota</taxon>
        <taxon>Metamonada</taxon>
        <taxon>Parabasalia</taxon>
        <taxon>Tritrichomonadida</taxon>
        <taxon>Tritrichomonadidae</taxon>
        <taxon>Tritrichomonas</taxon>
    </lineage>
</organism>
<name>A0ABR2HGM3_9EUKA</name>
<dbReference type="EMBL" id="JAPFFF010000028">
    <property type="protein sequence ID" value="KAK8846949.1"/>
    <property type="molecule type" value="Genomic_DNA"/>
</dbReference>
<accession>A0ABR2HGM3</accession>
<proteinExistence type="predicted"/>
<sequence length="204" mass="23444">MSSAPIIIKLCVPNKEIKRIRLLTSQKISIINMIKIFGPNNKMLFISKGIILPYNKSVEECNIRNGDYIFGLKFNGKDSLLDEKMSFNNFISIPDIVNDIPLIGPNFEVNLTSINTLLSISQNQESLKSKIYLLNKSTSKEIARLQDLKAFKRDVSSKYWRKKSYHLKNEIKINSNSQEMTNINYNALKEPCCEAFPIIFNRDC</sequence>